<dbReference type="AlphaFoldDB" id="A0A8B7N1T9"/>
<dbReference type="InterPro" id="IPR052260">
    <property type="entry name" value="Autophagy_Rcpt_SigReg"/>
</dbReference>
<feature type="domain" description="ZZ-type" evidence="6">
    <location>
        <begin position="106"/>
        <end position="156"/>
    </location>
</feature>
<keyword evidence="1" id="KW-0479">Metal-binding</keyword>
<dbReference type="SUPFAM" id="SSF57850">
    <property type="entry name" value="RING/U-box"/>
    <property type="match status" value="1"/>
</dbReference>
<keyword evidence="2 4" id="KW-0863">Zinc-finger</keyword>
<dbReference type="GO" id="GO:0000423">
    <property type="term" value="P:mitophagy"/>
    <property type="evidence" value="ECO:0007669"/>
    <property type="project" value="TreeGrafter"/>
</dbReference>
<dbReference type="GO" id="GO:0005080">
    <property type="term" value="F:protein kinase C binding"/>
    <property type="evidence" value="ECO:0007669"/>
    <property type="project" value="TreeGrafter"/>
</dbReference>
<dbReference type="GO" id="GO:0008270">
    <property type="term" value="F:zinc ion binding"/>
    <property type="evidence" value="ECO:0007669"/>
    <property type="project" value="UniProtKB-KW"/>
</dbReference>
<gene>
    <name evidence="8" type="primary">LOC108665543</name>
</gene>
<keyword evidence="7" id="KW-1185">Reference proteome</keyword>
<protein>
    <submittedName>
        <fullName evidence="8">Uncharacterized protein LOC108665543 isoform X1</fullName>
    </submittedName>
</protein>
<evidence type="ECO:0000256" key="4">
    <source>
        <dbReference type="PROSITE-ProRule" id="PRU00228"/>
    </source>
</evidence>
<evidence type="ECO:0000256" key="5">
    <source>
        <dbReference type="SAM" id="MobiDB-lite"/>
    </source>
</evidence>
<evidence type="ECO:0000256" key="3">
    <source>
        <dbReference type="ARBA" id="ARBA00022833"/>
    </source>
</evidence>
<dbReference type="Pfam" id="PF00569">
    <property type="entry name" value="ZZ"/>
    <property type="match status" value="1"/>
</dbReference>
<dbReference type="PROSITE" id="PS50135">
    <property type="entry name" value="ZF_ZZ_2"/>
    <property type="match status" value="1"/>
</dbReference>
<dbReference type="KEGG" id="hazt:108665543"/>
<dbReference type="GO" id="GO:0016235">
    <property type="term" value="C:aggresome"/>
    <property type="evidence" value="ECO:0007669"/>
    <property type="project" value="TreeGrafter"/>
</dbReference>
<dbReference type="PANTHER" id="PTHR15090">
    <property type="entry name" value="SEQUESTOSOME 1-RELATED"/>
    <property type="match status" value="1"/>
</dbReference>
<dbReference type="PANTHER" id="PTHR15090:SF0">
    <property type="entry name" value="SEQUESTOSOME-1"/>
    <property type="match status" value="1"/>
</dbReference>
<dbReference type="InterPro" id="IPR000433">
    <property type="entry name" value="Znf_ZZ"/>
</dbReference>
<dbReference type="GO" id="GO:0070530">
    <property type="term" value="F:K63-linked polyubiquitin modification-dependent protein binding"/>
    <property type="evidence" value="ECO:0007669"/>
    <property type="project" value="TreeGrafter"/>
</dbReference>
<feature type="region of interest" description="Disordered" evidence="5">
    <location>
        <begin position="22"/>
        <end position="52"/>
    </location>
</feature>
<feature type="compositionally biased region" description="Basic and acidic residues" evidence="5">
    <location>
        <begin position="203"/>
        <end position="212"/>
    </location>
</feature>
<dbReference type="SMART" id="SM00291">
    <property type="entry name" value="ZnF_ZZ"/>
    <property type="match status" value="1"/>
</dbReference>
<accession>A0A8B7N1T9</accession>
<reference evidence="8" key="1">
    <citation type="submission" date="2025-08" db="UniProtKB">
        <authorList>
            <consortium name="RefSeq"/>
        </authorList>
    </citation>
    <scope>IDENTIFICATION</scope>
    <source>
        <tissue evidence="8">Whole organism</tissue>
    </source>
</reference>
<sequence>MPLNAQKDVYFGKPLINFIQDARDRERSQRNGTTKYCDPRYSTSSRQSKMSSPWLCSSESSTRGYSSHVTESCLKQDAEKITPAEINPLISEVTGNKVDEFDDLVHPHVLCDSCDGPVVGFRYRCLTCPNTDLCQDCERDQLHAQHNMIRISSLNRDSPATHAQVRLCLNRDSPATHAQLFLLRNASLPQKLVRHSSLRKSKRPSEKNGTKTHEVIQSMASLSINETTNLTAKQQIGAAGSAESQLTIQEQIRNAVEDSSLSLASNSLHWKDCCQSSEGNMQNHCCNTLGLSSDTSRKPFDKSIVELIKEGLDCERRIPSVSRSLDDCDSCGSSSSSFELLAIE</sequence>
<dbReference type="CDD" id="cd02340">
    <property type="entry name" value="ZZ_NBR1_like"/>
    <property type="match status" value="1"/>
</dbReference>
<evidence type="ECO:0000256" key="1">
    <source>
        <dbReference type="ARBA" id="ARBA00022723"/>
    </source>
</evidence>
<dbReference type="GO" id="GO:0035973">
    <property type="term" value="P:aggrephagy"/>
    <property type="evidence" value="ECO:0007669"/>
    <property type="project" value="TreeGrafter"/>
</dbReference>
<dbReference type="InterPro" id="IPR043145">
    <property type="entry name" value="Znf_ZZ_sf"/>
</dbReference>
<dbReference type="CTD" id="35246"/>
<evidence type="ECO:0000313" key="8">
    <source>
        <dbReference type="RefSeq" id="XP_018007796.1"/>
    </source>
</evidence>
<evidence type="ECO:0000313" key="7">
    <source>
        <dbReference type="Proteomes" id="UP000694843"/>
    </source>
</evidence>
<dbReference type="Proteomes" id="UP000694843">
    <property type="component" value="Unplaced"/>
</dbReference>
<feature type="region of interest" description="Disordered" evidence="5">
    <location>
        <begin position="193"/>
        <end position="212"/>
    </location>
</feature>
<dbReference type="Gene3D" id="3.30.60.90">
    <property type="match status" value="1"/>
</dbReference>
<dbReference type="OrthoDB" id="6382171at2759"/>
<evidence type="ECO:0000256" key="2">
    <source>
        <dbReference type="ARBA" id="ARBA00022771"/>
    </source>
</evidence>
<organism evidence="7 8">
    <name type="scientific">Hyalella azteca</name>
    <name type="common">Amphipod</name>
    <dbReference type="NCBI Taxonomy" id="294128"/>
    <lineage>
        <taxon>Eukaryota</taxon>
        <taxon>Metazoa</taxon>
        <taxon>Ecdysozoa</taxon>
        <taxon>Arthropoda</taxon>
        <taxon>Crustacea</taxon>
        <taxon>Multicrustacea</taxon>
        <taxon>Malacostraca</taxon>
        <taxon>Eumalacostraca</taxon>
        <taxon>Peracarida</taxon>
        <taxon>Amphipoda</taxon>
        <taxon>Senticaudata</taxon>
        <taxon>Talitrida</taxon>
        <taxon>Talitroidea</taxon>
        <taxon>Hyalellidae</taxon>
        <taxon>Hyalella</taxon>
    </lineage>
</organism>
<dbReference type="GeneID" id="108665543"/>
<dbReference type="GO" id="GO:0044753">
    <property type="term" value="C:amphisome"/>
    <property type="evidence" value="ECO:0007669"/>
    <property type="project" value="TreeGrafter"/>
</dbReference>
<feature type="compositionally biased region" description="Polar residues" evidence="5">
    <location>
        <begin position="41"/>
        <end position="52"/>
    </location>
</feature>
<keyword evidence="3" id="KW-0862">Zinc</keyword>
<evidence type="ECO:0000259" key="6">
    <source>
        <dbReference type="PROSITE" id="PS50135"/>
    </source>
</evidence>
<dbReference type="GO" id="GO:0007032">
    <property type="term" value="P:endosome organization"/>
    <property type="evidence" value="ECO:0007669"/>
    <property type="project" value="TreeGrafter"/>
</dbReference>
<dbReference type="RefSeq" id="XP_018007796.1">
    <property type="nucleotide sequence ID" value="XM_018152307.2"/>
</dbReference>
<feature type="compositionally biased region" description="Basic residues" evidence="5">
    <location>
        <begin position="193"/>
        <end position="202"/>
    </location>
</feature>
<proteinExistence type="predicted"/>
<name>A0A8B7N1T9_HYAAZ</name>